<dbReference type="GO" id="GO:0022857">
    <property type="term" value="F:transmembrane transporter activity"/>
    <property type="evidence" value="ECO:0007669"/>
    <property type="project" value="InterPro"/>
</dbReference>
<feature type="transmembrane region" description="Helical" evidence="7">
    <location>
        <begin position="103"/>
        <end position="120"/>
    </location>
</feature>
<keyword evidence="4 7" id="KW-0812">Transmembrane</keyword>
<dbReference type="EMBL" id="UOGD01000253">
    <property type="protein sequence ID" value="VAX23470.1"/>
    <property type="molecule type" value="Genomic_DNA"/>
</dbReference>
<comment type="subcellular location">
    <subcellularLocation>
        <location evidence="1">Cell membrane</location>
        <topology evidence="1">Multi-pass membrane protein</topology>
    </subcellularLocation>
</comment>
<feature type="transmembrane region" description="Helical" evidence="7">
    <location>
        <begin position="132"/>
        <end position="154"/>
    </location>
</feature>
<proteinExistence type="predicted"/>
<dbReference type="InterPro" id="IPR020846">
    <property type="entry name" value="MFS_dom"/>
</dbReference>
<evidence type="ECO:0000256" key="4">
    <source>
        <dbReference type="ARBA" id="ARBA00022692"/>
    </source>
</evidence>
<feature type="transmembrane region" description="Helical" evidence="7">
    <location>
        <begin position="74"/>
        <end position="97"/>
    </location>
</feature>
<dbReference type="InterPro" id="IPR001958">
    <property type="entry name" value="Tet-R_TetA/multi-R_MdtG-like"/>
</dbReference>
<sequence>MSKHKASLAAIFLTVFIDLLGFGILIPILPTFASNVIDISDFGIGIIVASYSFMQFIFNPVIGKISDRIGRRPVILISLMTTIISYIIFSFSTTFAVLLFSRLLAGIGGSNVGAAQAYIADITDKSNRAKGMGIIGAAFGLGFVFGPIFGGIIAEFGYEYVGFASAGFSSMAFIFALFFLPESLKEKKPLKDFDYSLIKKADLLEIKNTPNVAFFIGLFFIIIFAVANIYGTFALLGQKHYGFTDRENGYLFGIIGIVGAIVQGAFLKRMEKFISEKSLIIIGLVFLMVSLGLLPYGINFTGVAIISGLLAVGTGILQPMILSIISKYSPQASQGKILGLNQSIASMARVLGPLWGGFAFQYLGYESPFITGGVFTFITLVITIYLFNSDKKKVSTDV</sequence>
<feature type="transmembrane region" description="Helical" evidence="7">
    <location>
        <begin position="279"/>
        <end position="298"/>
    </location>
</feature>
<gene>
    <name evidence="9" type="ORF">MNBD_IGNAVI01-302</name>
</gene>
<feature type="transmembrane region" description="Helical" evidence="7">
    <location>
        <begin position="249"/>
        <end position="267"/>
    </location>
</feature>
<evidence type="ECO:0000256" key="2">
    <source>
        <dbReference type="ARBA" id="ARBA00022448"/>
    </source>
</evidence>
<dbReference type="AlphaFoldDB" id="A0A3B1CLF5"/>
<feature type="transmembrane region" description="Helical" evidence="7">
    <location>
        <begin position="369"/>
        <end position="387"/>
    </location>
</feature>
<evidence type="ECO:0000256" key="3">
    <source>
        <dbReference type="ARBA" id="ARBA00022475"/>
    </source>
</evidence>
<dbReference type="InterPro" id="IPR011701">
    <property type="entry name" value="MFS"/>
</dbReference>
<keyword evidence="2" id="KW-0813">Transport</keyword>
<dbReference type="InterPro" id="IPR036259">
    <property type="entry name" value="MFS_trans_sf"/>
</dbReference>
<dbReference type="SUPFAM" id="SSF103473">
    <property type="entry name" value="MFS general substrate transporter"/>
    <property type="match status" value="1"/>
</dbReference>
<evidence type="ECO:0000313" key="9">
    <source>
        <dbReference type="EMBL" id="VAX23470.1"/>
    </source>
</evidence>
<dbReference type="CDD" id="cd17330">
    <property type="entry name" value="MFS_SLC46_TetA_like"/>
    <property type="match status" value="1"/>
</dbReference>
<dbReference type="PROSITE" id="PS00216">
    <property type="entry name" value="SUGAR_TRANSPORT_1"/>
    <property type="match status" value="1"/>
</dbReference>
<accession>A0A3B1CLF5</accession>
<feature type="transmembrane region" description="Helical" evidence="7">
    <location>
        <begin position="160"/>
        <end position="180"/>
    </location>
</feature>
<keyword evidence="6 7" id="KW-0472">Membrane</keyword>
<dbReference type="InterPro" id="IPR005829">
    <property type="entry name" value="Sugar_transporter_CS"/>
</dbReference>
<feature type="transmembrane region" description="Helical" evidence="7">
    <location>
        <begin position="304"/>
        <end position="325"/>
    </location>
</feature>
<evidence type="ECO:0000259" key="8">
    <source>
        <dbReference type="PROSITE" id="PS50850"/>
    </source>
</evidence>
<dbReference type="PRINTS" id="PR01035">
    <property type="entry name" value="TCRTETA"/>
</dbReference>
<feature type="transmembrane region" description="Helical" evidence="7">
    <location>
        <begin position="346"/>
        <end position="363"/>
    </location>
</feature>
<organism evidence="9">
    <name type="scientific">hydrothermal vent metagenome</name>
    <dbReference type="NCBI Taxonomy" id="652676"/>
    <lineage>
        <taxon>unclassified sequences</taxon>
        <taxon>metagenomes</taxon>
        <taxon>ecological metagenomes</taxon>
    </lineage>
</organism>
<protein>
    <submittedName>
        <fullName evidence="9">Uncharacterized MFS-type transporter</fullName>
    </submittedName>
</protein>
<dbReference type="PANTHER" id="PTHR23517">
    <property type="entry name" value="RESISTANCE PROTEIN MDTM, PUTATIVE-RELATED-RELATED"/>
    <property type="match status" value="1"/>
</dbReference>
<dbReference type="GO" id="GO:0005886">
    <property type="term" value="C:plasma membrane"/>
    <property type="evidence" value="ECO:0007669"/>
    <property type="project" value="UniProtKB-SubCell"/>
</dbReference>
<dbReference type="Gene3D" id="1.20.1250.20">
    <property type="entry name" value="MFS general substrate transporter like domains"/>
    <property type="match status" value="1"/>
</dbReference>
<feature type="transmembrane region" description="Helical" evidence="7">
    <location>
        <begin position="7"/>
        <end position="30"/>
    </location>
</feature>
<dbReference type="PANTHER" id="PTHR23517:SF3">
    <property type="entry name" value="INTEGRAL MEMBRANE TRANSPORT PROTEIN"/>
    <property type="match status" value="1"/>
</dbReference>
<evidence type="ECO:0000256" key="5">
    <source>
        <dbReference type="ARBA" id="ARBA00022989"/>
    </source>
</evidence>
<dbReference type="InterPro" id="IPR050171">
    <property type="entry name" value="MFS_Transporters"/>
</dbReference>
<reference evidence="9" key="1">
    <citation type="submission" date="2018-06" db="EMBL/GenBank/DDBJ databases">
        <authorList>
            <person name="Zhirakovskaya E."/>
        </authorList>
    </citation>
    <scope>NUCLEOTIDE SEQUENCE</scope>
</reference>
<evidence type="ECO:0000256" key="7">
    <source>
        <dbReference type="SAM" id="Phobius"/>
    </source>
</evidence>
<keyword evidence="5 7" id="KW-1133">Transmembrane helix</keyword>
<feature type="domain" description="Major facilitator superfamily (MFS) profile" evidence="8">
    <location>
        <begin position="7"/>
        <end position="391"/>
    </location>
</feature>
<feature type="transmembrane region" description="Helical" evidence="7">
    <location>
        <begin position="42"/>
        <end position="62"/>
    </location>
</feature>
<dbReference type="PROSITE" id="PS50850">
    <property type="entry name" value="MFS"/>
    <property type="match status" value="1"/>
</dbReference>
<name>A0A3B1CLF5_9ZZZZ</name>
<evidence type="ECO:0000256" key="6">
    <source>
        <dbReference type="ARBA" id="ARBA00023136"/>
    </source>
</evidence>
<dbReference type="Pfam" id="PF07690">
    <property type="entry name" value="MFS_1"/>
    <property type="match status" value="1"/>
</dbReference>
<keyword evidence="3" id="KW-1003">Cell membrane</keyword>
<feature type="transmembrane region" description="Helical" evidence="7">
    <location>
        <begin position="212"/>
        <end position="237"/>
    </location>
</feature>
<evidence type="ECO:0000256" key="1">
    <source>
        <dbReference type="ARBA" id="ARBA00004651"/>
    </source>
</evidence>